<keyword evidence="3" id="KW-0812">Transmembrane</keyword>
<dbReference type="OrthoDB" id="1194217at2759"/>
<protein>
    <recommendedName>
        <fullName evidence="2">non-specific serine/threonine protein kinase</fullName>
        <ecNumber evidence="2">2.7.11.1</ecNumber>
    </recommendedName>
</protein>
<reference evidence="14" key="1">
    <citation type="submission" date="2013-09" db="EMBL/GenBank/DDBJ databases">
        <title>Corchorus olitorius genome sequencing.</title>
        <authorList>
            <person name="Alam M."/>
            <person name="Haque M.S."/>
            <person name="Islam M.S."/>
            <person name="Emdad E.M."/>
            <person name="Islam M.M."/>
            <person name="Ahmed B."/>
            <person name="Halim A."/>
            <person name="Hossen Q.M.M."/>
            <person name="Hossain M.Z."/>
            <person name="Ahmed R."/>
            <person name="Khan M.M."/>
            <person name="Islam R."/>
            <person name="Rashid M.M."/>
            <person name="Khan S.A."/>
            <person name="Rahman M.S."/>
            <person name="Alam M."/>
            <person name="Yahiya A.S."/>
            <person name="Khan M.S."/>
            <person name="Azam M.S."/>
            <person name="Haque T."/>
            <person name="Lashkar M.Z.H."/>
            <person name="Akhand A.I."/>
            <person name="Morshed G."/>
            <person name="Roy S."/>
            <person name="Uddin K.S."/>
            <person name="Rabeya T."/>
            <person name="Hossain A.S."/>
            <person name="Chowdhury A."/>
            <person name="Snigdha A.R."/>
            <person name="Mortoza M.S."/>
            <person name="Matin S.A."/>
            <person name="Hoque S.M.E."/>
            <person name="Islam M.K."/>
            <person name="Roy D.K."/>
            <person name="Haider R."/>
            <person name="Moosa M.M."/>
            <person name="Elias S.M."/>
            <person name="Hasan A.M."/>
            <person name="Jahan S."/>
            <person name="Shafiuddin M."/>
            <person name="Mahmood N."/>
            <person name="Shommy N.S."/>
        </authorList>
    </citation>
    <scope>NUCLEOTIDE SEQUENCE [LARGE SCALE GENOMIC DNA]</scope>
    <source>
        <strain evidence="14">cv. O-4</strain>
    </source>
</reference>
<evidence type="ECO:0000256" key="4">
    <source>
        <dbReference type="ARBA" id="ARBA00022729"/>
    </source>
</evidence>
<dbReference type="Pfam" id="PF13947">
    <property type="entry name" value="GUB_WAK_bind"/>
    <property type="match status" value="1"/>
</dbReference>
<feature type="domain" description="Wall-associated receptor kinase galacturonan-binding" evidence="11">
    <location>
        <begin position="150"/>
        <end position="213"/>
    </location>
</feature>
<dbReference type="GO" id="GO:0004674">
    <property type="term" value="F:protein serine/threonine kinase activity"/>
    <property type="evidence" value="ECO:0007669"/>
    <property type="project" value="UniProtKB-KW"/>
</dbReference>
<accession>A0A1R3KKA6</accession>
<dbReference type="InterPro" id="IPR032872">
    <property type="entry name" value="WAK_assoc_C"/>
</dbReference>
<keyword evidence="7" id="KW-0325">Glycoprotein</keyword>
<keyword evidence="4 10" id="KW-0732">Signal</keyword>
<evidence type="ECO:0000256" key="2">
    <source>
        <dbReference type="ARBA" id="ARBA00012513"/>
    </source>
</evidence>
<proteinExistence type="predicted"/>
<dbReference type="GO" id="GO:0016020">
    <property type="term" value="C:membrane"/>
    <property type="evidence" value="ECO:0007669"/>
    <property type="project" value="UniProtKB-SubCell"/>
</dbReference>
<evidence type="ECO:0000313" key="13">
    <source>
        <dbReference type="EMBL" id="OMP07543.1"/>
    </source>
</evidence>
<evidence type="ECO:0000259" key="12">
    <source>
        <dbReference type="Pfam" id="PF14380"/>
    </source>
</evidence>
<dbReference type="Pfam" id="PF14380">
    <property type="entry name" value="WAK_assoc"/>
    <property type="match status" value="1"/>
</dbReference>
<sequence length="384" mass="43804">MRPAKLPQNFTIISMFFLLLLFKVIPGTSLQQSATTIPRLSVFLFMWKVGWNQLPILDKPPILLWSTSHRMKLARSEFWDGECPYSNTTWNPSRFDYDPTGINGGLSIFSDCPTQNFSSTNSPYSFSCSTKDVFPGTHCSNLQPQQHPDCQSYFSCGKLNGISFPFWTNNQSHCGQQGFELQCNPNDYPVINVNDQNFHVLEIHRNSYRLKLVPSEIRHGECPYVDTSLDPALFDYFTRKTRNLSIFSDCIIGNFPLGCRIHIVVPVLITAYNQLASGNLSLNEALNKGFIANYYSDDDPHRDYCKDCQDSGGKCMSEKGSKQVYCICNGESHQGPCLSLINDRDYSQWNVLYIIGKACHNSEFFLDKAYYSRTFYYSTSDCHN</sequence>
<keyword evidence="5" id="KW-1133">Transmembrane helix</keyword>
<evidence type="ECO:0000256" key="9">
    <source>
        <dbReference type="ARBA" id="ARBA00048679"/>
    </source>
</evidence>
<evidence type="ECO:0000256" key="5">
    <source>
        <dbReference type="ARBA" id="ARBA00022989"/>
    </source>
</evidence>
<dbReference type="EC" id="2.7.11.1" evidence="2"/>
<dbReference type="PANTHER" id="PTHR33138:SF75">
    <property type="entry name" value="WALL-ASSOCIATED RECEPTOR KINASE GALACTURONAN-BINDING DOMAIN-CONTAINING PROTEIN"/>
    <property type="match status" value="1"/>
</dbReference>
<dbReference type="PANTHER" id="PTHR33138">
    <property type="entry name" value="OS01G0690200 PROTEIN"/>
    <property type="match status" value="1"/>
</dbReference>
<evidence type="ECO:0000256" key="7">
    <source>
        <dbReference type="ARBA" id="ARBA00023180"/>
    </source>
</evidence>
<feature type="signal peptide" evidence="10">
    <location>
        <begin position="1"/>
        <end position="27"/>
    </location>
</feature>
<dbReference type="STRING" id="93759.A0A1R3KKA6"/>
<dbReference type="GO" id="GO:0030247">
    <property type="term" value="F:polysaccharide binding"/>
    <property type="evidence" value="ECO:0007669"/>
    <property type="project" value="InterPro"/>
</dbReference>
<name>A0A1R3KKA6_9ROSI</name>
<evidence type="ECO:0000256" key="10">
    <source>
        <dbReference type="SAM" id="SignalP"/>
    </source>
</evidence>
<evidence type="ECO:0000256" key="1">
    <source>
        <dbReference type="ARBA" id="ARBA00004167"/>
    </source>
</evidence>
<comment type="subcellular location">
    <subcellularLocation>
        <location evidence="1">Membrane</location>
        <topology evidence="1">Single-pass membrane protein</topology>
    </subcellularLocation>
</comment>
<evidence type="ECO:0000256" key="8">
    <source>
        <dbReference type="ARBA" id="ARBA00047899"/>
    </source>
</evidence>
<keyword evidence="14" id="KW-1185">Reference proteome</keyword>
<feature type="chain" id="PRO_5012232770" description="non-specific serine/threonine protein kinase" evidence="10">
    <location>
        <begin position="28"/>
        <end position="384"/>
    </location>
</feature>
<feature type="domain" description="Wall-associated receptor kinase C-terminal" evidence="12">
    <location>
        <begin position="258"/>
        <end position="330"/>
    </location>
</feature>
<gene>
    <name evidence="13" type="ORF">COLO4_07250</name>
</gene>
<comment type="catalytic activity">
    <reaction evidence="9">
        <text>L-seryl-[protein] + ATP = O-phospho-L-seryl-[protein] + ADP + H(+)</text>
        <dbReference type="Rhea" id="RHEA:17989"/>
        <dbReference type="Rhea" id="RHEA-COMP:9863"/>
        <dbReference type="Rhea" id="RHEA-COMP:11604"/>
        <dbReference type="ChEBI" id="CHEBI:15378"/>
        <dbReference type="ChEBI" id="CHEBI:29999"/>
        <dbReference type="ChEBI" id="CHEBI:30616"/>
        <dbReference type="ChEBI" id="CHEBI:83421"/>
        <dbReference type="ChEBI" id="CHEBI:456216"/>
        <dbReference type="EC" id="2.7.11.1"/>
    </reaction>
</comment>
<keyword evidence="6" id="KW-0472">Membrane</keyword>
<evidence type="ECO:0000256" key="6">
    <source>
        <dbReference type="ARBA" id="ARBA00023136"/>
    </source>
</evidence>
<organism evidence="13 14">
    <name type="scientific">Corchorus olitorius</name>
    <dbReference type="NCBI Taxonomy" id="93759"/>
    <lineage>
        <taxon>Eukaryota</taxon>
        <taxon>Viridiplantae</taxon>
        <taxon>Streptophyta</taxon>
        <taxon>Embryophyta</taxon>
        <taxon>Tracheophyta</taxon>
        <taxon>Spermatophyta</taxon>
        <taxon>Magnoliopsida</taxon>
        <taxon>eudicotyledons</taxon>
        <taxon>Gunneridae</taxon>
        <taxon>Pentapetalae</taxon>
        <taxon>rosids</taxon>
        <taxon>malvids</taxon>
        <taxon>Malvales</taxon>
        <taxon>Malvaceae</taxon>
        <taxon>Grewioideae</taxon>
        <taxon>Apeibeae</taxon>
        <taxon>Corchorus</taxon>
    </lineage>
</organism>
<evidence type="ECO:0000256" key="3">
    <source>
        <dbReference type="ARBA" id="ARBA00022692"/>
    </source>
</evidence>
<dbReference type="AlphaFoldDB" id="A0A1R3KKA6"/>
<evidence type="ECO:0000313" key="14">
    <source>
        <dbReference type="Proteomes" id="UP000187203"/>
    </source>
</evidence>
<evidence type="ECO:0000259" key="11">
    <source>
        <dbReference type="Pfam" id="PF13947"/>
    </source>
</evidence>
<dbReference type="InterPro" id="IPR025287">
    <property type="entry name" value="WAK_GUB"/>
</dbReference>
<dbReference type="EMBL" id="AWUE01013174">
    <property type="protein sequence ID" value="OMP07543.1"/>
    <property type="molecule type" value="Genomic_DNA"/>
</dbReference>
<comment type="catalytic activity">
    <reaction evidence="8">
        <text>L-threonyl-[protein] + ATP = O-phospho-L-threonyl-[protein] + ADP + H(+)</text>
        <dbReference type="Rhea" id="RHEA:46608"/>
        <dbReference type="Rhea" id="RHEA-COMP:11060"/>
        <dbReference type="Rhea" id="RHEA-COMP:11605"/>
        <dbReference type="ChEBI" id="CHEBI:15378"/>
        <dbReference type="ChEBI" id="CHEBI:30013"/>
        <dbReference type="ChEBI" id="CHEBI:30616"/>
        <dbReference type="ChEBI" id="CHEBI:61977"/>
        <dbReference type="ChEBI" id="CHEBI:456216"/>
        <dbReference type="EC" id="2.7.11.1"/>
    </reaction>
</comment>
<comment type="caution">
    <text evidence="13">The sequence shown here is derived from an EMBL/GenBank/DDBJ whole genome shotgun (WGS) entry which is preliminary data.</text>
</comment>
<dbReference type="Proteomes" id="UP000187203">
    <property type="component" value="Unassembled WGS sequence"/>
</dbReference>